<evidence type="ECO:0000256" key="3">
    <source>
        <dbReference type="ARBA" id="ARBA00022670"/>
    </source>
</evidence>
<dbReference type="Proteomes" id="UP000237647">
    <property type="component" value="Unassembled WGS sequence"/>
</dbReference>
<evidence type="ECO:0000259" key="12">
    <source>
        <dbReference type="Pfam" id="PF01435"/>
    </source>
</evidence>
<keyword evidence="14" id="KW-1185">Reference proteome</keyword>
<accession>A0A2T0V6N0</accession>
<dbReference type="InterPro" id="IPR001915">
    <property type="entry name" value="Peptidase_M48"/>
</dbReference>
<dbReference type="Gene3D" id="3.30.2010.10">
    <property type="entry name" value="Metalloproteases ('zincins'), catalytic domain"/>
    <property type="match status" value="1"/>
</dbReference>
<dbReference type="GO" id="GO:0046872">
    <property type="term" value="F:metal ion binding"/>
    <property type="evidence" value="ECO:0007669"/>
    <property type="project" value="UniProtKB-KW"/>
</dbReference>
<evidence type="ECO:0000256" key="9">
    <source>
        <dbReference type="ARBA" id="ARBA00023049"/>
    </source>
</evidence>
<dbReference type="RefSeq" id="WP_106374198.1">
    <property type="nucleotide sequence ID" value="NZ_PVTK01000002.1"/>
</dbReference>
<evidence type="ECO:0000256" key="4">
    <source>
        <dbReference type="ARBA" id="ARBA00022692"/>
    </source>
</evidence>
<evidence type="ECO:0000256" key="2">
    <source>
        <dbReference type="ARBA" id="ARBA00022475"/>
    </source>
</evidence>
<proteinExistence type="predicted"/>
<dbReference type="PANTHER" id="PTHR43221:SF2">
    <property type="entry name" value="PROTEASE HTPX HOMOLOG"/>
    <property type="match status" value="1"/>
</dbReference>
<feature type="transmembrane region" description="Helical" evidence="11">
    <location>
        <begin position="231"/>
        <end position="253"/>
    </location>
</feature>
<dbReference type="GO" id="GO:0006508">
    <property type="term" value="P:proteolysis"/>
    <property type="evidence" value="ECO:0007669"/>
    <property type="project" value="UniProtKB-KW"/>
</dbReference>
<evidence type="ECO:0000256" key="7">
    <source>
        <dbReference type="ARBA" id="ARBA00022833"/>
    </source>
</evidence>
<evidence type="ECO:0000256" key="5">
    <source>
        <dbReference type="ARBA" id="ARBA00022723"/>
    </source>
</evidence>
<dbReference type="GO" id="GO:0004222">
    <property type="term" value="F:metalloendopeptidase activity"/>
    <property type="evidence" value="ECO:0007669"/>
    <property type="project" value="InterPro"/>
</dbReference>
<keyword evidence="9" id="KW-0482">Metalloprotease</keyword>
<dbReference type="CDD" id="cd07340">
    <property type="entry name" value="M48B_Htpx_like"/>
    <property type="match status" value="1"/>
</dbReference>
<evidence type="ECO:0000256" key="1">
    <source>
        <dbReference type="ARBA" id="ARBA00001947"/>
    </source>
</evidence>
<evidence type="ECO:0000256" key="6">
    <source>
        <dbReference type="ARBA" id="ARBA00022801"/>
    </source>
</evidence>
<dbReference type="InterPro" id="IPR050083">
    <property type="entry name" value="HtpX_protease"/>
</dbReference>
<keyword evidence="7" id="KW-0862">Zinc</keyword>
<comment type="cofactor">
    <cofactor evidence="1">
        <name>Zn(2+)</name>
        <dbReference type="ChEBI" id="CHEBI:29105"/>
    </cofactor>
</comment>
<dbReference type="OrthoDB" id="15218at2"/>
<keyword evidence="2" id="KW-1003">Cell membrane</keyword>
<evidence type="ECO:0000256" key="11">
    <source>
        <dbReference type="SAM" id="Phobius"/>
    </source>
</evidence>
<evidence type="ECO:0000313" key="14">
    <source>
        <dbReference type="Proteomes" id="UP000237647"/>
    </source>
</evidence>
<feature type="transmembrane region" description="Helical" evidence="11">
    <location>
        <begin position="64"/>
        <end position="83"/>
    </location>
</feature>
<comment type="caution">
    <text evidence="13">The sequence shown here is derived from an EMBL/GenBank/DDBJ whole genome shotgun (WGS) entry which is preliminary data.</text>
</comment>
<dbReference type="PANTHER" id="PTHR43221">
    <property type="entry name" value="PROTEASE HTPX"/>
    <property type="match status" value="1"/>
</dbReference>
<keyword evidence="3 13" id="KW-0645">Protease</keyword>
<keyword evidence="4 11" id="KW-0812">Transmembrane</keyword>
<feature type="domain" description="Peptidase M48" evidence="12">
    <location>
        <begin position="113"/>
        <end position="330"/>
    </location>
</feature>
<evidence type="ECO:0000313" key="13">
    <source>
        <dbReference type="EMBL" id="PRY65811.1"/>
    </source>
</evidence>
<dbReference type="AlphaFoldDB" id="A0A2T0V6N0"/>
<protein>
    <submittedName>
        <fullName evidence="13">Zn-dependent protease with chaperone function</fullName>
    </submittedName>
</protein>
<feature type="transmembrane region" description="Helical" evidence="11">
    <location>
        <begin position="189"/>
        <end position="211"/>
    </location>
</feature>
<reference evidence="13 14" key="1">
    <citation type="submission" date="2018-03" db="EMBL/GenBank/DDBJ databases">
        <title>Genomic Encyclopedia of Type Strains, Phase III (KMG-III): the genomes of soil and plant-associated and newly described type strains.</title>
        <authorList>
            <person name="Whitman W."/>
        </authorList>
    </citation>
    <scope>NUCLEOTIDE SEQUENCE [LARGE SCALE GENOMIC DNA]</scope>
    <source>
        <strain evidence="13 14">CGMCC 1.12152</strain>
    </source>
</reference>
<keyword evidence="5" id="KW-0479">Metal-binding</keyword>
<keyword evidence="6" id="KW-0378">Hydrolase</keyword>
<keyword evidence="8 11" id="KW-1133">Transmembrane helix</keyword>
<feature type="transmembrane region" description="Helical" evidence="11">
    <location>
        <begin position="16"/>
        <end position="44"/>
    </location>
</feature>
<sequence>MDFFTAQDNARRRTGLLVVLLILAVLALIIVTTLAFVIALYFLFDLTLNHDVSLIAVLSGGIPLFGPWIAAFVLALVVLGGLYKQLQLSRGGKVVATSLGGREIAPDSKLDDERRILNVVEEMAIAAGMPVPPVYLLDEPGINAFAAGHNTGDAVIGITQGAIKHLSRDELQGVIAHEFSHILHGDMRLNLRLVSVLHGVLVIGLLGNGLMRSMRYGPRIKTSKGKNPGAVIVFLAAALMLIGFAGTFFGNWIKAAVSRQREYLADASAVQFTRHPEGIGNALIRIGLNAEGSRLEAPQASQFSHLYFSQAMRQNFMATHPPLKDRIRRVMPGWNGQFDAARLDRKPQGDTAKVDRASKASFTGNEFTTTGAAALTGVSARAAIASMGQPGPRHLAQAQSTLEALPRRLKNAAQDYQAVRALMYGLLLSQDTQVRKHQLASLEQSAMHGVYPAVMSYAGEVLMLKEQFRLPLVELALPALKNLTTDEAVHFRQCLKQLINADGQVSLFEWTLYHWLVHHLGLARKEQVPATRRLKVLQQECQVLLNVLANAGQDDPVEVSAALKAAARELPFELNAQPIAIGDMQALGQAVSKLRRLLPQHKHTLLQAMARCIEHSGQIKPAEAELFRATADMLDCPVPPLLVEQ</sequence>
<evidence type="ECO:0000256" key="8">
    <source>
        <dbReference type="ARBA" id="ARBA00022989"/>
    </source>
</evidence>
<gene>
    <name evidence="13" type="ORF">B0H98_102343</name>
</gene>
<evidence type="ECO:0000256" key="10">
    <source>
        <dbReference type="ARBA" id="ARBA00023136"/>
    </source>
</evidence>
<organism evidence="13 14">
    <name type="scientific">Vreelandella songnenensis</name>
    <dbReference type="NCBI Taxonomy" id="1176243"/>
    <lineage>
        <taxon>Bacteria</taxon>
        <taxon>Pseudomonadati</taxon>
        <taxon>Pseudomonadota</taxon>
        <taxon>Gammaproteobacteria</taxon>
        <taxon>Oceanospirillales</taxon>
        <taxon>Halomonadaceae</taxon>
        <taxon>Vreelandella</taxon>
    </lineage>
</organism>
<name>A0A2T0V6N0_9GAMM</name>
<dbReference type="Pfam" id="PF01435">
    <property type="entry name" value="Peptidase_M48"/>
    <property type="match status" value="1"/>
</dbReference>
<keyword evidence="10 11" id="KW-0472">Membrane</keyword>
<dbReference type="EMBL" id="PVTK01000002">
    <property type="protein sequence ID" value="PRY65811.1"/>
    <property type="molecule type" value="Genomic_DNA"/>
</dbReference>